<name>A0A8X7MPI5_9BASI</name>
<feature type="compositionally biased region" description="Basic and acidic residues" evidence="1">
    <location>
        <begin position="822"/>
        <end position="834"/>
    </location>
</feature>
<feature type="compositionally biased region" description="Low complexity" evidence="1">
    <location>
        <begin position="185"/>
        <end position="197"/>
    </location>
</feature>
<reference evidence="2" key="1">
    <citation type="submission" date="2016-04" db="EMBL/GenBank/DDBJ databases">
        <authorList>
            <person name="Nguyen H.D."/>
            <person name="Samba Siva P."/>
            <person name="Cullis J."/>
            <person name="Levesque C.A."/>
            <person name="Hambleton S."/>
        </authorList>
    </citation>
    <scope>NUCLEOTIDE SEQUENCE</scope>
    <source>
        <strain evidence="2">DAOMC 236426</strain>
    </source>
</reference>
<feature type="region of interest" description="Disordered" evidence="1">
    <location>
        <begin position="40"/>
        <end position="127"/>
    </location>
</feature>
<proteinExistence type="predicted"/>
<evidence type="ECO:0000313" key="2">
    <source>
        <dbReference type="EMBL" id="KAE8243460.1"/>
    </source>
</evidence>
<reference evidence="2" key="2">
    <citation type="journal article" date="2019" name="IMA Fungus">
        <title>Genome sequencing and comparison of five Tilletia species to identify candidate genes for the detection of regulated species infecting wheat.</title>
        <authorList>
            <person name="Nguyen H.D.T."/>
            <person name="Sultana T."/>
            <person name="Kesanakurti P."/>
            <person name="Hambleton S."/>
        </authorList>
    </citation>
    <scope>NUCLEOTIDE SEQUENCE</scope>
    <source>
        <strain evidence="2">DAOMC 236426</strain>
    </source>
</reference>
<sequence length="847" mass="88565">MSLRDTAGAGSADAARKQGGAGGPRAFGTAVAAPPAVVATGRGTSAGAGAGAGGSTSASASASAGGGDRPRRGSSIASASTAATATAGDAATIRTRSLKSRQATAATGNVATSSSPSNSSVPAPTQQCPQCRDLQTNFYCVRCLSSQLRAYQQRVGRVRDLCSGARDRIAVLLGPVPYQLGQGRTSLASASSTTYASRPDSPEDHPMAATITLRPVQPGPNNRDPGYNRHQDYTNSYASDLADPFGDPGSDYSRTLSGTSSTIPSPSTQRSLPPILPHRYAQHSQATHVVRTVRAERTDLLRKLEEARLSLKQSRQSIAQLQLEKANKRITLDRRRNNLHEAKTLLQTDGQRRGSKGEGAAQEVRNSRIALGRRNQDRAEDLLTSDGSGGLGCDIADMESEVKVLRRETKLLATELSRTRAILARETFSLFLVAPTAQTPSKQPARHGPGWAGLGSSPLSFLPDSMPAAFASPLRRPGVEGRLTAAGLRQGNSFPQAPSMQQAPGATPASTNTTITPGWTIVSLPLASPVEVRKYSREDINGALSYTSLLLQLLSAYLGVSMPFIIESQKGRNIIMPNELWNGSYTKEHIIQLTESAYDDLKSLGPAMDDRNIDPNAGSAFGLGSALSVLESFVQLPSTARLTSMLGPSGSDGTYGQPLAGSLTASGMLSNRTQGGGGEATGAASNRSAAVDEYVTVISMLSYNAAYLAHVQNVRVDLVAAATSPLAVLERAMSSKKLGASAHGTYAADAHIRNLSRNDMDWNQFRLVLDPYRGGGVGVGGGAASVSTAGTRTRTTGLAPSRSKGAAGSGAAVSMGTSKGEFSTRTRRVEKDERGGEDDWDVVDSPV</sequence>
<dbReference type="Proteomes" id="UP000077684">
    <property type="component" value="Unassembled WGS sequence"/>
</dbReference>
<feature type="compositionally biased region" description="Low complexity" evidence="1">
    <location>
        <begin position="109"/>
        <end position="125"/>
    </location>
</feature>
<organism evidence="2 3">
    <name type="scientific">Tilletia controversa</name>
    <name type="common">dwarf bunt fungus</name>
    <dbReference type="NCBI Taxonomy" id="13291"/>
    <lineage>
        <taxon>Eukaryota</taxon>
        <taxon>Fungi</taxon>
        <taxon>Dikarya</taxon>
        <taxon>Basidiomycota</taxon>
        <taxon>Ustilaginomycotina</taxon>
        <taxon>Exobasidiomycetes</taxon>
        <taxon>Tilletiales</taxon>
        <taxon>Tilletiaceae</taxon>
        <taxon>Tilletia</taxon>
    </lineage>
</organism>
<feature type="region of interest" description="Disordered" evidence="1">
    <location>
        <begin position="491"/>
        <end position="514"/>
    </location>
</feature>
<feature type="region of interest" description="Disordered" evidence="1">
    <location>
        <begin position="1"/>
        <end position="28"/>
    </location>
</feature>
<dbReference type="AlphaFoldDB" id="A0A8X7MPI5"/>
<feature type="compositionally biased region" description="Gly residues" evidence="1">
    <location>
        <begin position="44"/>
        <end position="54"/>
    </location>
</feature>
<accession>A0A8X7MPI5</accession>
<feature type="compositionally biased region" description="Low complexity" evidence="1">
    <location>
        <begin position="784"/>
        <end position="818"/>
    </location>
</feature>
<keyword evidence="3" id="KW-1185">Reference proteome</keyword>
<feature type="region of interest" description="Disordered" evidence="1">
    <location>
        <begin position="184"/>
        <end position="274"/>
    </location>
</feature>
<comment type="caution">
    <text evidence="2">The sequence shown here is derived from an EMBL/GenBank/DDBJ whole genome shotgun (WGS) entry which is preliminary data.</text>
</comment>
<feature type="compositionally biased region" description="Acidic residues" evidence="1">
    <location>
        <begin position="835"/>
        <end position="847"/>
    </location>
</feature>
<feature type="region of interest" description="Disordered" evidence="1">
    <location>
        <begin position="349"/>
        <end position="373"/>
    </location>
</feature>
<feature type="region of interest" description="Disordered" evidence="1">
    <location>
        <begin position="781"/>
        <end position="847"/>
    </location>
</feature>
<evidence type="ECO:0000313" key="3">
    <source>
        <dbReference type="Proteomes" id="UP000077684"/>
    </source>
</evidence>
<evidence type="ECO:0000256" key="1">
    <source>
        <dbReference type="SAM" id="MobiDB-lite"/>
    </source>
</evidence>
<protein>
    <submittedName>
        <fullName evidence="2">Uncharacterized protein</fullName>
    </submittedName>
</protein>
<dbReference type="EMBL" id="LWDE02000892">
    <property type="protein sequence ID" value="KAE8243460.1"/>
    <property type="molecule type" value="Genomic_DNA"/>
</dbReference>
<gene>
    <name evidence="2" type="ORF">A4X06_0g6300</name>
</gene>
<feature type="compositionally biased region" description="Low complexity" evidence="1">
    <location>
        <begin position="255"/>
        <end position="271"/>
    </location>
</feature>
<feature type="compositionally biased region" description="Low complexity" evidence="1">
    <location>
        <begin position="73"/>
        <end position="95"/>
    </location>
</feature>